<feature type="non-terminal residue" evidence="1">
    <location>
        <position position="33"/>
    </location>
</feature>
<sequence>MQAKERSNYPLVLSVDDLGEAFGLTAQTAAGID</sequence>
<accession>F3GSI9</accession>
<dbReference type="AlphaFoldDB" id="F3GSI9"/>
<dbReference type="EMBL" id="AEAI01005080">
    <property type="protein sequence ID" value="EGH50042.1"/>
    <property type="molecule type" value="Genomic_DNA"/>
</dbReference>
<keyword evidence="2" id="KW-1185">Reference proteome</keyword>
<name>F3GSI9_PSESJ</name>
<dbReference type="Proteomes" id="UP000004986">
    <property type="component" value="Unassembled WGS sequence"/>
</dbReference>
<evidence type="ECO:0000313" key="2">
    <source>
        <dbReference type="Proteomes" id="UP000004986"/>
    </source>
</evidence>
<organism evidence="1 2">
    <name type="scientific">Pseudomonas syringae pv. pisi str. 1704B</name>
    <dbReference type="NCBI Taxonomy" id="629263"/>
    <lineage>
        <taxon>Bacteria</taxon>
        <taxon>Pseudomonadati</taxon>
        <taxon>Pseudomonadota</taxon>
        <taxon>Gammaproteobacteria</taxon>
        <taxon>Pseudomonadales</taxon>
        <taxon>Pseudomonadaceae</taxon>
        <taxon>Pseudomonas</taxon>
        <taxon>Pseudomonas syringae</taxon>
    </lineage>
</organism>
<gene>
    <name evidence="1" type="ORF">PSYPI_49552</name>
</gene>
<proteinExistence type="predicted"/>
<evidence type="ECO:0000313" key="1">
    <source>
        <dbReference type="EMBL" id="EGH50042.1"/>
    </source>
</evidence>
<dbReference type="HOGENOM" id="CLU_3386581_0_0_6"/>
<reference evidence="1 2" key="1">
    <citation type="journal article" date="2011" name="PLoS Pathog.">
        <title>Dynamic evolution of pathogenicity revealed by sequencing and comparative genomics of 19 Pseudomonas syringae isolates.</title>
        <authorList>
            <person name="Baltrus D.A."/>
            <person name="Nishimura M.T."/>
            <person name="Romanchuk A."/>
            <person name="Chang J.H."/>
            <person name="Mukhtar M.S."/>
            <person name="Cherkis K."/>
            <person name="Roach J."/>
            <person name="Grant S.R."/>
            <person name="Jones C.D."/>
            <person name="Dangl J.L."/>
        </authorList>
    </citation>
    <scope>NUCLEOTIDE SEQUENCE [LARGE SCALE GENOMIC DNA]</scope>
    <source>
        <strain evidence="1 2">1704B</strain>
    </source>
</reference>
<comment type="caution">
    <text evidence="1">The sequence shown here is derived from an EMBL/GenBank/DDBJ whole genome shotgun (WGS) entry which is preliminary data.</text>
</comment>
<protein>
    <submittedName>
        <fullName evidence="1">Amino acid adenylation</fullName>
    </submittedName>
</protein>